<dbReference type="InterPro" id="IPR027396">
    <property type="entry name" value="DsrEFH-like"/>
</dbReference>
<keyword evidence="2" id="KW-1185">Reference proteome</keyword>
<name>A0A6I6JCW2_9BACT</name>
<evidence type="ECO:0000313" key="2">
    <source>
        <dbReference type="Proteomes" id="UP000428328"/>
    </source>
</evidence>
<dbReference type="Gene3D" id="3.40.1260.10">
    <property type="entry name" value="DsrEFH-like"/>
    <property type="match status" value="1"/>
</dbReference>
<reference evidence="1 2" key="1">
    <citation type="submission" date="2019-11" db="EMBL/GenBank/DDBJ databases">
        <authorList>
            <person name="Zheng R.K."/>
            <person name="Sun C.M."/>
        </authorList>
    </citation>
    <scope>NUCLEOTIDE SEQUENCE [LARGE SCALE GENOMIC DNA]</scope>
    <source>
        <strain evidence="1 2">SRB007</strain>
    </source>
</reference>
<dbReference type="KEGG" id="psel:GM415_11095"/>
<dbReference type="SUPFAM" id="SSF75169">
    <property type="entry name" value="DsrEFH-like"/>
    <property type="match status" value="1"/>
</dbReference>
<dbReference type="AlphaFoldDB" id="A0A6I6JCW2"/>
<proteinExistence type="predicted"/>
<dbReference type="Proteomes" id="UP000428328">
    <property type="component" value="Chromosome"/>
</dbReference>
<sequence length="117" mass="12990">MSPINPEDSLFIIWSSADPEVAHNLAFMYAHNSLARGWWDNVRLVIWGPSAKLASHNAEIQEKLTAMMHDGVEIWACRACADNYGVTPDLEALGISVIYVGEPVTAMIKSGWEKLTF</sequence>
<dbReference type="EMBL" id="CP046400">
    <property type="protein sequence ID" value="QGY40645.1"/>
    <property type="molecule type" value="Genomic_DNA"/>
</dbReference>
<dbReference type="InterPro" id="IPR003787">
    <property type="entry name" value="Sulphur_relay_DsrE/F-like"/>
</dbReference>
<organism evidence="1 2">
    <name type="scientific">Pseudodesulfovibrio cashew</name>
    <dbReference type="NCBI Taxonomy" id="2678688"/>
    <lineage>
        <taxon>Bacteria</taxon>
        <taxon>Pseudomonadati</taxon>
        <taxon>Thermodesulfobacteriota</taxon>
        <taxon>Desulfovibrionia</taxon>
        <taxon>Desulfovibrionales</taxon>
        <taxon>Desulfovibrionaceae</taxon>
    </lineage>
</organism>
<dbReference type="Pfam" id="PF02635">
    <property type="entry name" value="DsrE"/>
    <property type="match status" value="1"/>
</dbReference>
<protein>
    <submittedName>
        <fullName evidence="1">DsrE family protein</fullName>
    </submittedName>
</protein>
<accession>A0A6I6JCW2</accession>
<evidence type="ECO:0000313" key="1">
    <source>
        <dbReference type="EMBL" id="QGY40645.1"/>
    </source>
</evidence>
<dbReference type="RefSeq" id="WP_158948146.1">
    <property type="nucleotide sequence ID" value="NZ_CP046400.1"/>
</dbReference>
<gene>
    <name evidence="1" type="ORF">GM415_11095</name>
</gene>